<dbReference type="SUPFAM" id="SSF47459">
    <property type="entry name" value="HLH, helix-loop-helix DNA-binding domain"/>
    <property type="match status" value="1"/>
</dbReference>
<keyword evidence="4" id="KW-0804">Transcription</keyword>
<dbReference type="GO" id="GO:0000981">
    <property type="term" value="F:DNA-binding transcription factor activity, RNA polymerase II-specific"/>
    <property type="evidence" value="ECO:0007669"/>
    <property type="project" value="TreeGrafter"/>
</dbReference>
<dbReference type="InterPro" id="IPR011598">
    <property type="entry name" value="bHLH_dom"/>
</dbReference>
<evidence type="ECO:0000256" key="1">
    <source>
        <dbReference type="ARBA" id="ARBA00004123"/>
    </source>
</evidence>
<accession>A0A1S3CJ89</accession>
<reference evidence="8" key="1">
    <citation type="submission" date="2025-05" db="UniProtKB">
        <authorList>
            <consortium name="RefSeq"/>
        </authorList>
    </citation>
    <scope>NUCLEOTIDE SEQUENCE [LARGE SCALE GENOMIC DNA]</scope>
</reference>
<feature type="region of interest" description="Disordered" evidence="6">
    <location>
        <begin position="34"/>
        <end position="55"/>
    </location>
</feature>
<feature type="region of interest" description="Disordered" evidence="6">
    <location>
        <begin position="192"/>
        <end position="243"/>
    </location>
</feature>
<dbReference type="InterPro" id="IPR045239">
    <property type="entry name" value="bHLH95_bHLH"/>
</dbReference>
<evidence type="ECO:0000259" key="7">
    <source>
        <dbReference type="PROSITE" id="PS50888"/>
    </source>
</evidence>
<dbReference type="KEGG" id="cmo:103501031"/>
<protein>
    <submittedName>
        <fullName evidence="9">Transcription factor bHLH68 isoform X1</fullName>
    </submittedName>
</protein>
<dbReference type="AlphaFoldDB" id="A0A1S3CJ89"/>
<keyword evidence="8" id="KW-1185">Reference proteome</keyword>
<comment type="subcellular location">
    <subcellularLocation>
        <location evidence="1">Nucleus</location>
    </subcellularLocation>
</comment>
<dbReference type="PANTHER" id="PTHR16223:SF328">
    <property type="entry name" value="BHLH DOMAIN-CONTAINING PROTEIN"/>
    <property type="match status" value="1"/>
</dbReference>
<dbReference type="Gene3D" id="4.10.280.10">
    <property type="entry name" value="Helix-loop-helix DNA-binding domain"/>
    <property type="match status" value="1"/>
</dbReference>
<dbReference type="GO" id="GO:0000978">
    <property type="term" value="F:RNA polymerase II cis-regulatory region sequence-specific DNA binding"/>
    <property type="evidence" value="ECO:0007669"/>
    <property type="project" value="TreeGrafter"/>
</dbReference>
<dbReference type="GO" id="GO:0046983">
    <property type="term" value="F:protein dimerization activity"/>
    <property type="evidence" value="ECO:0007669"/>
    <property type="project" value="InterPro"/>
</dbReference>
<dbReference type="GO" id="GO:0005634">
    <property type="term" value="C:nucleus"/>
    <property type="evidence" value="ECO:0007669"/>
    <property type="project" value="UniProtKB-SubCell"/>
</dbReference>
<feature type="compositionally biased region" description="Low complexity" evidence="6">
    <location>
        <begin position="192"/>
        <end position="201"/>
    </location>
</feature>
<dbReference type="InterPro" id="IPR036638">
    <property type="entry name" value="HLH_DNA-bd_sf"/>
</dbReference>
<keyword evidence="3" id="KW-0238">DNA-binding</keyword>
<sequence length="403" mass="44123">MNRGVLQSSVMQQMMGSENPNWWNMMNISGSMRSSTITQHSSPNHTNNSSSSSSNILFPHSSLPFPSNCYYDAQDHQLIPESWSQLLLGGLVVEDDQKGCMGMFQSKKLEDWEEEILNSNNNNNTQHQQQVDVKKEHSPHANSYVYGHGGGGGVGGGDDYQLVASKQNWSPMIQSSSPQSCVTSFSSNMLDFSNNNNNNKSLADHSRPRNPPPVLDRSSECNSNVNGGAAKKARVQSSSNQTTFKVRKEKLGDRITALHQLVSPFGKTDTASVLLEAIGYIRFLQSQIEALSLPYLGNTSGSTRQHQHQQHSVQAGERNCVFPEDPGQLLNENCLKRKGVSEQEEEGKKDLRSRGLCLVPVSCTLQVGSDNGADYWAPAFGGGGGWRCFPVDDGKNLIGQVTA</sequence>
<dbReference type="GeneID" id="103501031"/>
<evidence type="ECO:0000256" key="4">
    <source>
        <dbReference type="ARBA" id="ARBA00023163"/>
    </source>
</evidence>
<proteinExistence type="predicted"/>
<dbReference type="PANTHER" id="PTHR16223">
    <property type="entry name" value="TRANSCRIPTION FACTOR BHLH83-RELATED"/>
    <property type="match status" value="1"/>
</dbReference>
<dbReference type="RefSeq" id="XP_008462742.2">
    <property type="nucleotide sequence ID" value="XM_008464520.3"/>
</dbReference>
<feature type="compositionally biased region" description="Low complexity" evidence="6">
    <location>
        <begin position="40"/>
        <end position="55"/>
    </location>
</feature>
<dbReference type="CDD" id="cd11393">
    <property type="entry name" value="bHLH_AtbHLH_like"/>
    <property type="match status" value="1"/>
</dbReference>
<dbReference type="InterPro" id="IPR045843">
    <property type="entry name" value="IND-like"/>
</dbReference>
<dbReference type="InParanoid" id="A0A1S3CJ89"/>
<dbReference type="PROSITE" id="PS50888">
    <property type="entry name" value="BHLH"/>
    <property type="match status" value="1"/>
</dbReference>
<organism evidence="8 9">
    <name type="scientific">Cucumis melo</name>
    <name type="common">Muskmelon</name>
    <dbReference type="NCBI Taxonomy" id="3656"/>
    <lineage>
        <taxon>Eukaryota</taxon>
        <taxon>Viridiplantae</taxon>
        <taxon>Streptophyta</taxon>
        <taxon>Embryophyta</taxon>
        <taxon>Tracheophyta</taxon>
        <taxon>Spermatophyta</taxon>
        <taxon>Magnoliopsida</taxon>
        <taxon>eudicotyledons</taxon>
        <taxon>Gunneridae</taxon>
        <taxon>Pentapetalae</taxon>
        <taxon>rosids</taxon>
        <taxon>fabids</taxon>
        <taxon>Cucurbitales</taxon>
        <taxon>Cucurbitaceae</taxon>
        <taxon>Benincaseae</taxon>
        <taxon>Cucumis</taxon>
    </lineage>
</organism>
<keyword evidence="5" id="KW-0539">Nucleus</keyword>
<evidence type="ECO:0000256" key="5">
    <source>
        <dbReference type="ARBA" id="ARBA00023242"/>
    </source>
</evidence>
<feature type="domain" description="BHLH" evidence="7">
    <location>
        <begin position="235"/>
        <end position="284"/>
    </location>
</feature>
<name>A0A1S3CJ89_CUCME</name>
<evidence type="ECO:0000256" key="6">
    <source>
        <dbReference type="SAM" id="MobiDB-lite"/>
    </source>
</evidence>
<evidence type="ECO:0000256" key="3">
    <source>
        <dbReference type="ARBA" id="ARBA00023125"/>
    </source>
</evidence>
<dbReference type="Gramene" id="MELO3C024696.2.1">
    <property type="protein sequence ID" value="MELO3C024696.2.1"/>
    <property type="gene ID" value="MELO3C024696.2"/>
</dbReference>
<evidence type="ECO:0000313" key="8">
    <source>
        <dbReference type="Proteomes" id="UP001652600"/>
    </source>
</evidence>
<evidence type="ECO:0000313" key="9">
    <source>
        <dbReference type="RefSeq" id="XP_008462742.2"/>
    </source>
</evidence>
<reference evidence="9" key="2">
    <citation type="submission" date="2025-08" db="UniProtKB">
        <authorList>
            <consortium name="RefSeq"/>
        </authorList>
    </citation>
    <scope>IDENTIFICATION</scope>
    <source>
        <tissue evidence="9">Stem</tissue>
    </source>
</reference>
<evidence type="ECO:0000256" key="2">
    <source>
        <dbReference type="ARBA" id="ARBA00023015"/>
    </source>
</evidence>
<dbReference type="eggNOG" id="ENOG502QUMC">
    <property type="taxonomic scope" value="Eukaryota"/>
</dbReference>
<gene>
    <name evidence="9" type="primary">LOC103501031</name>
</gene>
<dbReference type="Proteomes" id="UP001652600">
    <property type="component" value="Chromosome 2"/>
</dbReference>
<keyword evidence="2" id="KW-0805">Transcription regulation</keyword>